<evidence type="ECO:0000256" key="3">
    <source>
        <dbReference type="ARBA" id="ARBA00023163"/>
    </source>
</evidence>
<dbReference type="Pfam" id="PF00392">
    <property type="entry name" value="GntR"/>
    <property type="match status" value="1"/>
</dbReference>
<dbReference type="SMART" id="SM00345">
    <property type="entry name" value="HTH_GNTR"/>
    <property type="match status" value="1"/>
</dbReference>
<comment type="caution">
    <text evidence="5">The sequence shown here is derived from an EMBL/GenBank/DDBJ whole genome shotgun (WGS) entry which is preliminary data.</text>
</comment>
<protein>
    <submittedName>
        <fullName evidence="5">GntR family transcriptional regulator</fullName>
    </submittedName>
</protein>
<dbReference type="PANTHER" id="PTHR38445:SF12">
    <property type="entry name" value="GNTR-FAMILY TRANSCRIPTIONAL REGULATOR"/>
    <property type="match status" value="1"/>
</dbReference>
<dbReference type="InterPro" id="IPR036388">
    <property type="entry name" value="WH-like_DNA-bd_sf"/>
</dbReference>
<dbReference type="RefSeq" id="WP_209797279.1">
    <property type="nucleotide sequence ID" value="NZ_JAGGJZ010000006.1"/>
</dbReference>
<dbReference type="Proteomes" id="UP000783390">
    <property type="component" value="Unassembled WGS sequence"/>
</dbReference>
<evidence type="ECO:0000256" key="2">
    <source>
        <dbReference type="ARBA" id="ARBA00023125"/>
    </source>
</evidence>
<dbReference type="CDD" id="cd07377">
    <property type="entry name" value="WHTH_GntR"/>
    <property type="match status" value="1"/>
</dbReference>
<accession>A0ABS4F296</accession>
<gene>
    <name evidence="5" type="ORF">J2Z53_001953</name>
</gene>
<keyword evidence="3" id="KW-0804">Transcription</keyword>
<dbReference type="PANTHER" id="PTHR38445">
    <property type="entry name" value="HTH-TYPE TRANSCRIPTIONAL REPRESSOR YTRA"/>
    <property type="match status" value="1"/>
</dbReference>
<sequence>MFLVLEFDNEVPIYLQIRNKIIEGIAKNEIKEGDKLPSVRELASGVEVNLHTVNKAYNLLKEEGFVTVDRRKGVIVNIKRAKDDIEFKEKYKIKLNEIAADGTAKGMNREEIISLLNKVLDCYEGGK</sequence>
<dbReference type="SUPFAM" id="SSF46785">
    <property type="entry name" value="Winged helix' DNA-binding domain"/>
    <property type="match status" value="1"/>
</dbReference>
<proteinExistence type="predicted"/>
<dbReference type="InterPro" id="IPR000524">
    <property type="entry name" value="Tscrpt_reg_HTH_GntR"/>
</dbReference>
<evidence type="ECO:0000313" key="5">
    <source>
        <dbReference type="EMBL" id="MBP1890358.1"/>
    </source>
</evidence>
<evidence type="ECO:0000313" key="6">
    <source>
        <dbReference type="Proteomes" id="UP000783390"/>
    </source>
</evidence>
<keyword evidence="6" id="KW-1185">Reference proteome</keyword>
<dbReference type="PROSITE" id="PS50949">
    <property type="entry name" value="HTH_GNTR"/>
    <property type="match status" value="1"/>
</dbReference>
<dbReference type="EMBL" id="JAGGJZ010000006">
    <property type="protein sequence ID" value="MBP1890358.1"/>
    <property type="molecule type" value="Genomic_DNA"/>
</dbReference>
<name>A0ABS4F296_9CLOT</name>
<keyword evidence="2" id="KW-0238">DNA-binding</keyword>
<dbReference type="Gene3D" id="1.10.10.10">
    <property type="entry name" value="Winged helix-like DNA-binding domain superfamily/Winged helix DNA-binding domain"/>
    <property type="match status" value="1"/>
</dbReference>
<feature type="domain" description="HTH gntR-type" evidence="4">
    <location>
        <begin position="11"/>
        <end position="79"/>
    </location>
</feature>
<dbReference type="InterPro" id="IPR036390">
    <property type="entry name" value="WH_DNA-bd_sf"/>
</dbReference>
<evidence type="ECO:0000259" key="4">
    <source>
        <dbReference type="PROSITE" id="PS50949"/>
    </source>
</evidence>
<evidence type="ECO:0000256" key="1">
    <source>
        <dbReference type="ARBA" id="ARBA00023015"/>
    </source>
</evidence>
<reference evidence="5 6" key="1">
    <citation type="submission" date="2021-03" db="EMBL/GenBank/DDBJ databases">
        <title>Genomic Encyclopedia of Type Strains, Phase IV (KMG-IV): sequencing the most valuable type-strain genomes for metagenomic binning, comparative biology and taxonomic classification.</title>
        <authorList>
            <person name="Goeker M."/>
        </authorList>
    </citation>
    <scope>NUCLEOTIDE SEQUENCE [LARGE SCALE GENOMIC DNA]</scope>
    <source>
        <strain evidence="5 6">DSM 3984</strain>
    </source>
</reference>
<organism evidence="5 6">
    <name type="scientific">Clostridium moniliforme</name>
    <dbReference type="NCBI Taxonomy" id="39489"/>
    <lineage>
        <taxon>Bacteria</taxon>
        <taxon>Bacillati</taxon>
        <taxon>Bacillota</taxon>
        <taxon>Clostridia</taxon>
        <taxon>Eubacteriales</taxon>
        <taxon>Clostridiaceae</taxon>
        <taxon>Clostridium</taxon>
    </lineage>
</organism>
<keyword evidence="1" id="KW-0805">Transcription regulation</keyword>